<name>A0A7W5G8G2_9GAMM</name>
<evidence type="ECO:0000256" key="2">
    <source>
        <dbReference type="PIRSR" id="PIRSR605511-1"/>
    </source>
</evidence>
<feature type="binding site" evidence="3">
    <location>
        <position position="109"/>
    </location>
    <ligand>
        <name>substrate</name>
    </ligand>
</feature>
<gene>
    <name evidence="5" type="ORF">FHR96_004479</name>
</gene>
<dbReference type="GO" id="GO:0004341">
    <property type="term" value="F:gluconolactonase activity"/>
    <property type="evidence" value="ECO:0007669"/>
    <property type="project" value="TreeGrafter"/>
</dbReference>
<evidence type="ECO:0000313" key="5">
    <source>
        <dbReference type="EMBL" id="MBB3143556.1"/>
    </source>
</evidence>
<dbReference type="PRINTS" id="PR01790">
    <property type="entry name" value="SMP30FAMILY"/>
</dbReference>
<comment type="similarity">
    <text evidence="1">Belongs to the SMP-30/CGR1 family.</text>
</comment>
<feature type="domain" description="SMP-30/Gluconolactonase/LRE-like region" evidence="4">
    <location>
        <begin position="17"/>
        <end position="263"/>
    </location>
</feature>
<keyword evidence="3" id="KW-0479">Metal-binding</keyword>
<sequence length="306" mass="33011">MIDASTLECVWAGRARLGEGPLWCPERGDAGQLMFVDILGARLLAFDAASGETRDWPLDEACCWLAPRDDGDGFIAGLRSRLVHLRLDADGPRIAAAWPMPEDEPAGNRFNDAKVDPAGRLWFGSMDDAAEQSSGSLYCLEGRTLRRLDSGYRVANGPAIAPGGTILYHSDTPRRLIHAFDLAPDGRLSNKREHIRFGETQGFPDGMACDAEGGLWVAHWEGGRVSRFAPDGRLDETLPLPASRVTSCAFGGPGLDTLYITTAAEDRDAEGLAGGLFRVDPGVRGLAATPFRVEADRESEAWLESG</sequence>
<dbReference type="SUPFAM" id="SSF63829">
    <property type="entry name" value="Calcium-dependent phosphotriesterase"/>
    <property type="match status" value="1"/>
</dbReference>
<dbReference type="RefSeq" id="WP_183389858.1">
    <property type="nucleotide sequence ID" value="NZ_JACHXM010000056.1"/>
</dbReference>
<dbReference type="EMBL" id="JACHXM010000056">
    <property type="protein sequence ID" value="MBB3143556.1"/>
    <property type="molecule type" value="Genomic_DNA"/>
</dbReference>
<dbReference type="GO" id="GO:0005509">
    <property type="term" value="F:calcium ion binding"/>
    <property type="evidence" value="ECO:0007669"/>
    <property type="project" value="TreeGrafter"/>
</dbReference>
<evidence type="ECO:0000256" key="1">
    <source>
        <dbReference type="ARBA" id="ARBA00008853"/>
    </source>
</evidence>
<dbReference type="Proteomes" id="UP000525987">
    <property type="component" value="Unassembled WGS sequence"/>
</dbReference>
<feature type="active site" description="Proton donor/acceptor" evidence="2">
    <location>
        <position position="205"/>
    </location>
</feature>
<evidence type="ECO:0000259" key="4">
    <source>
        <dbReference type="Pfam" id="PF08450"/>
    </source>
</evidence>
<dbReference type="InterPro" id="IPR011042">
    <property type="entry name" value="6-blade_b-propeller_TolB-like"/>
</dbReference>
<keyword evidence="6" id="KW-1185">Reference proteome</keyword>
<dbReference type="PANTHER" id="PTHR10907:SF47">
    <property type="entry name" value="REGUCALCIN"/>
    <property type="match status" value="1"/>
</dbReference>
<dbReference type="GO" id="GO:0019853">
    <property type="term" value="P:L-ascorbic acid biosynthetic process"/>
    <property type="evidence" value="ECO:0007669"/>
    <property type="project" value="TreeGrafter"/>
</dbReference>
<dbReference type="Gene3D" id="2.120.10.30">
    <property type="entry name" value="TolB, C-terminal domain"/>
    <property type="match status" value="1"/>
</dbReference>
<reference evidence="5 6" key="1">
    <citation type="submission" date="2020-08" db="EMBL/GenBank/DDBJ databases">
        <title>Genomic Encyclopedia of Type Strains, Phase III (KMG-III): the genomes of soil and plant-associated and newly described type strains.</title>
        <authorList>
            <person name="Whitman W."/>
        </authorList>
    </citation>
    <scope>NUCLEOTIDE SEQUENCE [LARGE SCALE GENOMIC DNA]</scope>
    <source>
        <strain evidence="5 6">CECT 5995</strain>
    </source>
</reference>
<comment type="caution">
    <text evidence="5">The sequence shown here is derived from an EMBL/GenBank/DDBJ whole genome shotgun (WGS) entry which is preliminary data.</text>
</comment>
<evidence type="ECO:0000256" key="3">
    <source>
        <dbReference type="PIRSR" id="PIRSR605511-2"/>
    </source>
</evidence>
<accession>A0A7W5G8G2</accession>
<proteinExistence type="inferred from homology"/>
<organism evidence="5 6">
    <name type="scientific">Halomonas organivorans</name>
    <dbReference type="NCBI Taxonomy" id="257772"/>
    <lineage>
        <taxon>Bacteria</taxon>
        <taxon>Pseudomonadati</taxon>
        <taxon>Pseudomonadota</taxon>
        <taxon>Gammaproteobacteria</taxon>
        <taxon>Oceanospirillales</taxon>
        <taxon>Halomonadaceae</taxon>
        <taxon>Halomonas</taxon>
    </lineage>
</organism>
<feature type="binding site" evidence="3">
    <location>
        <position position="205"/>
    </location>
    <ligand>
        <name>a divalent metal cation</name>
        <dbReference type="ChEBI" id="CHEBI:60240"/>
    </ligand>
</feature>
<keyword evidence="3" id="KW-0862">Zinc</keyword>
<feature type="binding site" evidence="3">
    <location>
        <position position="19"/>
    </location>
    <ligand>
        <name>a divalent metal cation</name>
        <dbReference type="ChEBI" id="CHEBI:60240"/>
    </ligand>
</feature>
<dbReference type="InterPro" id="IPR005511">
    <property type="entry name" value="SMP-30"/>
</dbReference>
<protein>
    <submittedName>
        <fullName evidence="5">Sugar lactone lactonase YvrE</fullName>
    </submittedName>
</protein>
<dbReference type="PANTHER" id="PTHR10907">
    <property type="entry name" value="REGUCALCIN"/>
    <property type="match status" value="1"/>
</dbReference>
<dbReference type="AlphaFoldDB" id="A0A7W5G8G2"/>
<feature type="binding site" evidence="3">
    <location>
        <position position="111"/>
    </location>
    <ligand>
        <name>substrate</name>
    </ligand>
</feature>
<comment type="cofactor">
    <cofactor evidence="3">
        <name>Zn(2+)</name>
        <dbReference type="ChEBI" id="CHEBI:29105"/>
    </cofactor>
    <text evidence="3">Binds 1 divalent metal cation per subunit.</text>
</comment>
<dbReference type="Pfam" id="PF08450">
    <property type="entry name" value="SGL"/>
    <property type="match status" value="1"/>
</dbReference>
<feature type="binding site" evidence="3">
    <location>
        <position position="156"/>
    </location>
    <ligand>
        <name>a divalent metal cation</name>
        <dbReference type="ChEBI" id="CHEBI:60240"/>
    </ligand>
</feature>
<evidence type="ECO:0000313" key="6">
    <source>
        <dbReference type="Proteomes" id="UP000525987"/>
    </source>
</evidence>
<dbReference type="InterPro" id="IPR013658">
    <property type="entry name" value="SGL"/>
</dbReference>